<accession>A0A450TKW8</accession>
<gene>
    <name evidence="2" type="ORF">BECKDK2373B_GA0170837_12101</name>
</gene>
<organism evidence="2">
    <name type="scientific">Candidatus Kentrum sp. DK</name>
    <dbReference type="NCBI Taxonomy" id="2126562"/>
    <lineage>
        <taxon>Bacteria</taxon>
        <taxon>Pseudomonadati</taxon>
        <taxon>Pseudomonadota</taxon>
        <taxon>Gammaproteobacteria</taxon>
        <taxon>Candidatus Kentrum</taxon>
    </lineage>
</organism>
<feature type="domain" description="Transposase DDE" evidence="1">
    <location>
        <begin position="10"/>
        <end position="441"/>
    </location>
</feature>
<evidence type="ECO:0000313" key="2">
    <source>
        <dbReference type="EMBL" id="VFJ68330.1"/>
    </source>
</evidence>
<dbReference type="InterPro" id="IPR047960">
    <property type="entry name" value="Transpos_IS1380"/>
</dbReference>
<dbReference type="EMBL" id="CAADEX010000210">
    <property type="protein sequence ID" value="VFJ68330.1"/>
    <property type="molecule type" value="Genomic_DNA"/>
</dbReference>
<sequence length="449" mass="50439">MKKNTRSKARVRARNVHIQSTGRGLTSQAGLIPVVKFLKKMGLPDALDNFVPHRRGNNAVYQLSDVTYLTVLGLIAGASSLLKVVAVWSDGVLRGAAGCIRIPDDTTLGRIFKEVSPGQISLMETLQHRLRSTVWRAALRAGTSKVAALRQIWIDVDSAVDTVYGRQEGTAKGYNPHKRGALSYHPIIAFCCETKEILQAWFRTGSAYTSNGIVGFMKQLLAHLPNRVRIVFRGDSGFFVGSLLALLESKGHGYLIKVKLRNLAELMGKQTWIPIPNQPGWEQCEFKHECAGWGESRRFVAVRVEKKEEKPSQQQELFQTKQYDYFCYVLTESLCPWDAHKKYGERATCETWIEESKGQMGMGHIRTSEFLANAALFQCAVLAYNVLRFMALMSNNATLRQWEPTTIRVFLIRVAGKLVTGGRQLLLKTPGDLFYQKEWSDWVAVGLEP</sequence>
<dbReference type="SUPFAM" id="SSF53098">
    <property type="entry name" value="Ribonuclease H-like"/>
    <property type="match status" value="1"/>
</dbReference>
<dbReference type="InterPro" id="IPR025668">
    <property type="entry name" value="Tnp_DDE_dom"/>
</dbReference>
<dbReference type="AlphaFoldDB" id="A0A450TKW8"/>
<reference evidence="2" key="1">
    <citation type="submission" date="2019-02" db="EMBL/GenBank/DDBJ databases">
        <authorList>
            <person name="Gruber-Vodicka R. H."/>
            <person name="Seah K. B. B."/>
        </authorList>
    </citation>
    <scope>NUCLEOTIDE SEQUENCE</scope>
    <source>
        <strain evidence="2">BECK_DK47</strain>
    </source>
</reference>
<dbReference type="InterPro" id="IPR012337">
    <property type="entry name" value="RNaseH-like_sf"/>
</dbReference>
<dbReference type="NCBIfam" id="NF033539">
    <property type="entry name" value="transpos_IS1380"/>
    <property type="match status" value="1"/>
</dbReference>
<evidence type="ECO:0000259" key="1">
    <source>
        <dbReference type="Pfam" id="PF13701"/>
    </source>
</evidence>
<proteinExistence type="predicted"/>
<dbReference type="Pfam" id="PF13701">
    <property type="entry name" value="DDE_Tnp_1_4"/>
    <property type="match status" value="1"/>
</dbReference>
<name>A0A450TKW8_9GAMM</name>
<protein>
    <submittedName>
        <fullName evidence="2">Transposase DDE domain group 1</fullName>
    </submittedName>
</protein>